<organism evidence="2 3">
    <name type="scientific">Allomyces macrogynus (strain ATCC 38327)</name>
    <name type="common">Allomyces javanicus var. macrogynus</name>
    <dbReference type="NCBI Taxonomy" id="578462"/>
    <lineage>
        <taxon>Eukaryota</taxon>
        <taxon>Fungi</taxon>
        <taxon>Fungi incertae sedis</taxon>
        <taxon>Blastocladiomycota</taxon>
        <taxon>Blastocladiomycetes</taxon>
        <taxon>Blastocladiales</taxon>
        <taxon>Blastocladiaceae</taxon>
        <taxon>Allomyces</taxon>
    </lineage>
</organism>
<reference evidence="2 3" key="1">
    <citation type="submission" date="2009-11" db="EMBL/GenBank/DDBJ databases">
        <title>Annotation of Allomyces macrogynus ATCC 38327.</title>
        <authorList>
            <consortium name="The Broad Institute Genome Sequencing Platform"/>
            <person name="Russ C."/>
            <person name="Cuomo C."/>
            <person name="Burger G."/>
            <person name="Gray M.W."/>
            <person name="Holland P.W.H."/>
            <person name="King N."/>
            <person name="Lang F.B.F."/>
            <person name="Roger A.J."/>
            <person name="Ruiz-Trillo I."/>
            <person name="Young S.K."/>
            <person name="Zeng Q."/>
            <person name="Gargeya S."/>
            <person name="Fitzgerald M."/>
            <person name="Haas B."/>
            <person name="Abouelleil A."/>
            <person name="Alvarado L."/>
            <person name="Arachchi H.M."/>
            <person name="Berlin A."/>
            <person name="Chapman S.B."/>
            <person name="Gearin G."/>
            <person name="Goldberg J."/>
            <person name="Griggs A."/>
            <person name="Gujja S."/>
            <person name="Hansen M."/>
            <person name="Heiman D."/>
            <person name="Howarth C."/>
            <person name="Larimer J."/>
            <person name="Lui A."/>
            <person name="MacDonald P.J.P."/>
            <person name="McCowen C."/>
            <person name="Montmayeur A."/>
            <person name="Murphy C."/>
            <person name="Neiman D."/>
            <person name="Pearson M."/>
            <person name="Priest M."/>
            <person name="Roberts A."/>
            <person name="Saif S."/>
            <person name="Shea T."/>
            <person name="Sisk P."/>
            <person name="Stolte C."/>
            <person name="Sykes S."/>
            <person name="Wortman J."/>
            <person name="Nusbaum C."/>
            <person name="Birren B."/>
        </authorList>
    </citation>
    <scope>NUCLEOTIDE SEQUENCE [LARGE SCALE GENOMIC DNA]</scope>
    <source>
        <strain evidence="2 3">ATCC 38327</strain>
    </source>
</reference>
<evidence type="ECO:0000313" key="2">
    <source>
        <dbReference type="EMBL" id="KNE54849.1"/>
    </source>
</evidence>
<evidence type="ECO:0000313" key="3">
    <source>
        <dbReference type="Proteomes" id="UP000054350"/>
    </source>
</evidence>
<proteinExistence type="predicted"/>
<dbReference type="Proteomes" id="UP000054350">
    <property type="component" value="Unassembled WGS sequence"/>
</dbReference>
<dbReference type="InterPro" id="IPR008999">
    <property type="entry name" value="Actin-crosslinking"/>
</dbReference>
<dbReference type="CDD" id="cd00257">
    <property type="entry name" value="beta-trefoil_FSCN-like"/>
    <property type="match status" value="1"/>
</dbReference>
<keyword evidence="3" id="KW-1185">Reference proteome</keyword>
<gene>
    <name evidence="2" type="ORF">AMAG_17711</name>
</gene>
<protein>
    <recommendedName>
        <fullName evidence="4">Fascin domain-containing protein</fullName>
    </recommendedName>
</protein>
<dbReference type="AlphaFoldDB" id="A0A0L0RXJ5"/>
<feature type="region of interest" description="Disordered" evidence="1">
    <location>
        <begin position="303"/>
        <end position="323"/>
    </location>
</feature>
<dbReference type="VEuPathDB" id="FungiDB:AMAG_17711"/>
<reference evidence="3" key="2">
    <citation type="submission" date="2009-11" db="EMBL/GenBank/DDBJ databases">
        <title>The Genome Sequence of Allomyces macrogynus strain ATCC 38327.</title>
        <authorList>
            <consortium name="The Broad Institute Genome Sequencing Platform"/>
            <person name="Russ C."/>
            <person name="Cuomo C."/>
            <person name="Shea T."/>
            <person name="Young S.K."/>
            <person name="Zeng Q."/>
            <person name="Koehrsen M."/>
            <person name="Haas B."/>
            <person name="Borodovsky M."/>
            <person name="Guigo R."/>
            <person name="Alvarado L."/>
            <person name="Berlin A."/>
            <person name="Borenstein D."/>
            <person name="Chen Z."/>
            <person name="Engels R."/>
            <person name="Freedman E."/>
            <person name="Gellesch M."/>
            <person name="Goldberg J."/>
            <person name="Griggs A."/>
            <person name="Gujja S."/>
            <person name="Heiman D."/>
            <person name="Hepburn T."/>
            <person name="Howarth C."/>
            <person name="Jen D."/>
            <person name="Larson L."/>
            <person name="Lewis B."/>
            <person name="Mehta T."/>
            <person name="Park D."/>
            <person name="Pearson M."/>
            <person name="Roberts A."/>
            <person name="Saif S."/>
            <person name="Shenoy N."/>
            <person name="Sisk P."/>
            <person name="Stolte C."/>
            <person name="Sykes S."/>
            <person name="Walk T."/>
            <person name="White J."/>
            <person name="Yandava C."/>
            <person name="Burger G."/>
            <person name="Gray M.W."/>
            <person name="Holland P.W.H."/>
            <person name="King N."/>
            <person name="Lang F.B.F."/>
            <person name="Roger A.J."/>
            <person name="Ruiz-Trillo I."/>
            <person name="Lander E."/>
            <person name="Nusbaum C."/>
        </authorList>
    </citation>
    <scope>NUCLEOTIDE SEQUENCE [LARGE SCALE GENOMIC DNA]</scope>
    <source>
        <strain evidence="3">ATCC 38327</strain>
    </source>
</reference>
<evidence type="ECO:0000256" key="1">
    <source>
        <dbReference type="SAM" id="MobiDB-lite"/>
    </source>
</evidence>
<sequence length="336" mass="37471">MLAENLQSMAIAPKSVVSKATPTLNNPLRATIDEEPPASVICLSPAETQQVGLWTTCFGTFLTAILDWKVHAANNQRTQDTLWILRPQHGGKWALESLRRTYLKADAETSSAGQKSMVDGSALFTIILLGCNDTIMIRSAKHGTFLCAYSKDYMGMDRRWDYDGSRPTRFRVFLNGDTLLPQPQFPFPRHRVLLRHGATKTVLGISSHNPHQVALYDATTNWVTNKSCQWTLLPNDPWYNAFHLKSSNGMWLKIGTNSVTMDATNQDPATHLWVILLEAPSKVSLSFAGERLSYLSVRDTMANGTQSSESGHQVVTRNEIEPTSQSETFEFVVVPE</sequence>
<name>A0A0L0RXJ5_ALLM3</name>
<dbReference type="EMBL" id="GG745328">
    <property type="protein sequence ID" value="KNE54849.1"/>
    <property type="molecule type" value="Genomic_DNA"/>
</dbReference>
<accession>A0A0L0RXJ5</accession>
<evidence type="ECO:0008006" key="4">
    <source>
        <dbReference type="Google" id="ProtNLM"/>
    </source>
</evidence>
<dbReference type="SUPFAM" id="SSF50405">
    <property type="entry name" value="Actin-crosslinking proteins"/>
    <property type="match status" value="1"/>
</dbReference>
<dbReference type="Gene3D" id="2.80.10.50">
    <property type="match status" value="1"/>
</dbReference>